<comment type="caution">
    <text evidence="10">The sequence shown here is derived from an EMBL/GenBank/DDBJ whole genome shotgun (WGS) entry which is preliminary data.</text>
</comment>
<dbReference type="Proteomes" id="UP001570417">
    <property type="component" value="Unassembled WGS sequence"/>
</dbReference>
<evidence type="ECO:0000256" key="2">
    <source>
        <dbReference type="ARBA" id="ARBA00022801"/>
    </source>
</evidence>
<dbReference type="GO" id="GO:0016787">
    <property type="term" value="F:hydrolase activity"/>
    <property type="evidence" value="ECO:0007669"/>
    <property type="project" value="UniProtKB-KW"/>
</dbReference>
<evidence type="ECO:0000259" key="9">
    <source>
        <dbReference type="PROSITE" id="PS51194"/>
    </source>
</evidence>
<dbReference type="InterPro" id="IPR044742">
    <property type="entry name" value="DEAD/DEAH_RhlB"/>
</dbReference>
<dbReference type="SMART" id="SM00490">
    <property type="entry name" value="HELICc"/>
    <property type="match status" value="1"/>
</dbReference>
<reference evidence="10 11" key="1">
    <citation type="journal article" date="2024" name="ISME J.">
        <title>Tailless and filamentous prophages are predominant in marine Vibrio.</title>
        <authorList>
            <person name="Steensen K."/>
            <person name="Seneca J."/>
            <person name="Bartlau N."/>
            <person name="Yu X.A."/>
            <person name="Hussain F.A."/>
            <person name="Polz M.F."/>
        </authorList>
    </citation>
    <scope>NUCLEOTIDE SEQUENCE [LARGE SCALE GENOMIC DNA]</scope>
    <source>
        <strain evidence="10 11">10N.222.51.A1</strain>
    </source>
</reference>
<dbReference type="Gene3D" id="3.40.50.300">
    <property type="entry name" value="P-loop containing nucleotide triphosphate hydrolases"/>
    <property type="match status" value="2"/>
</dbReference>
<dbReference type="PROSITE" id="PS00039">
    <property type="entry name" value="DEAD_ATP_HELICASE"/>
    <property type="match status" value="1"/>
</dbReference>
<evidence type="ECO:0000256" key="1">
    <source>
        <dbReference type="ARBA" id="ARBA00022741"/>
    </source>
</evidence>
<evidence type="ECO:0000313" key="10">
    <source>
        <dbReference type="EMBL" id="MFA0569910.1"/>
    </source>
</evidence>
<keyword evidence="2 6" id="KW-0378">Hydrolase</keyword>
<dbReference type="InterPro" id="IPR001650">
    <property type="entry name" value="Helicase_C-like"/>
</dbReference>
<sequence>MSFKALKLKSELLRALPQQLQTPTDIQESAIPPALKHQDILALAQTGSGKTYAFGLPTLNSIQPNSSVLHTLIIVPTRELATQVSHALDPIAQPLSIRLVTLIGGQDRSEQERELASQPHIAIATPGRLLDLLKDEALDVSNLKSLILDEADRLLDMGFWPDIQSILSKLPNQRQTSLFSATFPEELEQIANTLLFKPVKVIAHQENSVVSTVQETLFLVNKGSKAQALIALLQRNTWKQVLVFIGAKDNADALVKKLVKAKIKAAALHGNKSQEERSQTLDSFKCKDVDVLIATDVMARGIHIESLPTVVNYDLPTNAETYVHRVGRTARAGNTGRALSLVSHSETAYLEAIRKLTQKELLTTSLDGFPVTDKPASSDTTERKRPPKDKQANRRTAKKKSITQFKAKPNRAKLNKDKPNNMK</sequence>
<evidence type="ECO:0000256" key="5">
    <source>
        <dbReference type="ARBA" id="ARBA00038437"/>
    </source>
</evidence>
<dbReference type="CDD" id="cd18787">
    <property type="entry name" value="SF2_C_DEAD"/>
    <property type="match status" value="1"/>
</dbReference>
<proteinExistence type="inferred from homology"/>
<dbReference type="InterPro" id="IPR050079">
    <property type="entry name" value="DEAD_box_RNA_helicase"/>
</dbReference>
<feature type="domain" description="Helicase C-terminal" evidence="9">
    <location>
        <begin position="225"/>
        <end position="377"/>
    </location>
</feature>
<dbReference type="SMART" id="SM00487">
    <property type="entry name" value="DEXDc"/>
    <property type="match status" value="1"/>
</dbReference>
<dbReference type="PROSITE" id="PS51192">
    <property type="entry name" value="HELICASE_ATP_BIND_1"/>
    <property type="match status" value="1"/>
</dbReference>
<organism evidence="10 11">
    <name type="scientific">Vibrio gallaecicus</name>
    <dbReference type="NCBI Taxonomy" id="552386"/>
    <lineage>
        <taxon>Bacteria</taxon>
        <taxon>Pseudomonadati</taxon>
        <taxon>Pseudomonadota</taxon>
        <taxon>Gammaproteobacteria</taxon>
        <taxon>Vibrionales</taxon>
        <taxon>Vibrionaceae</taxon>
        <taxon>Vibrio</taxon>
    </lineage>
</organism>
<evidence type="ECO:0000256" key="4">
    <source>
        <dbReference type="ARBA" id="ARBA00022840"/>
    </source>
</evidence>
<dbReference type="PANTHER" id="PTHR47959:SF2">
    <property type="entry name" value="ATP-DEPENDENT RNA HELICASE DEAD BOX FAMILY"/>
    <property type="match status" value="1"/>
</dbReference>
<feature type="region of interest" description="Disordered" evidence="7">
    <location>
        <begin position="367"/>
        <end position="423"/>
    </location>
</feature>
<evidence type="ECO:0000313" key="11">
    <source>
        <dbReference type="Proteomes" id="UP001570417"/>
    </source>
</evidence>
<dbReference type="InterPro" id="IPR014001">
    <property type="entry name" value="Helicase_ATP-bd"/>
</dbReference>
<feature type="domain" description="Helicase ATP-binding" evidence="8">
    <location>
        <begin position="31"/>
        <end position="201"/>
    </location>
</feature>
<feature type="compositionally biased region" description="Basic and acidic residues" evidence="7">
    <location>
        <begin position="414"/>
        <end position="423"/>
    </location>
</feature>
<dbReference type="InterPro" id="IPR027417">
    <property type="entry name" value="P-loop_NTPase"/>
</dbReference>
<name>A0ABV4NEY7_9VIBR</name>
<evidence type="ECO:0000259" key="8">
    <source>
        <dbReference type="PROSITE" id="PS51192"/>
    </source>
</evidence>
<dbReference type="PROSITE" id="PS51194">
    <property type="entry name" value="HELICASE_CTER"/>
    <property type="match status" value="1"/>
</dbReference>
<evidence type="ECO:0000256" key="6">
    <source>
        <dbReference type="RuleBase" id="RU000492"/>
    </source>
</evidence>
<keyword evidence="11" id="KW-1185">Reference proteome</keyword>
<gene>
    <name evidence="10" type="ORF">AB4566_16680</name>
</gene>
<evidence type="ECO:0000256" key="3">
    <source>
        <dbReference type="ARBA" id="ARBA00022806"/>
    </source>
</evidence>
<keyword evidence="4 6" id="KW-0067">ATP-binding</keyword>
<dbReference type="Pfam" id="PF00270">
    <property type="entry name" value="DEAD"/>
    <property type="match status" value="1"/>
</dbReference>
<dbReference type="EC" id="3.6.4.-" evidence="10"/>
<keyword evidence="1 6" id="KW-0547">Nucleotide-binding</keyword>
<dbReference type="InterPro" id="IPR011545">
    <property type="entry name" value="DEAD/DEAH_box_helicase_dom"/>
</dbReference>
<comment type="similarity">
    <text evidence="5 6">Belongs to the DEAD box helicase family.</text>
</comment>
<evidence type="ECO:0000256" key="7">
    <source>
        <dbReference type="SAM" id="MobiDB-lite"/>
    </source>
</evidence>
<dbReference type="Pfam" id="PF00271">
    <property type="entry name" value="Helicase_C"/>
    <property type="match status" value="1"/>
</dbReference>
<dbReference type="EMBL" id="JBFRUW010000060">
    <property type="protein sequence ID" value="MFA0569910.1"/>
    <property type="molecule type" value="Genomic_DNA"/>
</dbReference>
<dbReference type="PANTHER" id="PTHR47959">
    <property type="entry name" value="ATP-DEPENDENT RNA HELICASE RHLE-RELATED"/>
    <property type="match status" value="1"/>
</dbReference>
<dbReference type="InterPro" id="IPR000629">
    <property type="entry name" value="RNA-helicase_DEAD-box_CS"/>
</dbReference>
<dbReference type="GO" id="GO:0004386">
    <property type="term" value="F:helicase activity"/>
    <property type="evidence" value="ECO:0007669"/>
    <property type="project" value="UniProtKB-KW"/>
</dbReference>
<protein>
    <submittedName>
        <fullName evidence="10">DEAD/DEAH box helicase</fullName>
        <ecNumber evidence="10">3.6.4.-</ecNumber>
    </submittedName>
</protein>
<keyword evidence="3 6" id="KW-0347">Helicase</keyword>
<dbReference type="RefSeq" id="WP_372267212.1">
    <property type="nucleotide sequence ID" value="NZ_JBFRUW010000060.1"/>
</dbReference>
<feature type="compositionally biased region" description="Basic and acidic residues" evidence="7">
    <location>
        <begin position="380"/>
        <end position="392"/>
    </location>
</feature>
<accession>A0ABV4NEY7</accession>
<dbReference type="CDD" id="cd00268">
    <property type="entry name" value="DEADc"/>
    <property type="match status" value="1"/>
</dbReference>
<dbReference type="SUPFAM" id="SSF52540">
    <property type="entry name" value="P-loop containing nucleoside triphosphate hydrolases"/>
    <property type="match status" value="1"/>
</dbReference>